<comment type="caution">
    <text evidence="2">The sequence shown here is derived from an EMBL/GenBank/DDBJ whole genome shotgun (WGS) entry which is preliminary data.</text>
</comment>
<evidence type="ECO:0000313" key="2">
    <source>
        <dbReference type="EMBL" id="MBK9717142.1"/>
    </source>
</evidence>
<gene>
    <name evidence="2" type="ORF">IPO85_06455</name>
</gene>
<dbReference type="InterPro" id="IPR008754">
    <property type="entry name" value="Peptidase_M43"/>
</dbReference>
<name>A0A9D7S8L6_9BACT</name>
<dbReference type="SUPFAM" id="SSF55486">
    <property type="entry name" value="Metalloproteases ('zincins'), catalytic domain"/>
    <property type="match status" value="1"/>
</dbReference>
<dbReference type="EMBL" id="JADKFW010000004">
    <property type="protein sequence ID" value="MBK9717142.1"/>
    <property type="molecule type" value="Genomic_DNA"/>
</dbReference>
<proteinExistence type="predicted"/>
<dbReference type="Gene3D" id="3.40.390.10">
    <property type="entry name" value="Collagenase (Catalytic Domain)"/>
    <property type="match status" value="1"/>
</dbReference>
<organism evidence="2 3">
    <name type="scientific">Candidatus Defluviibacterium haderslevense</name>
    <dbReference type="NCBI Taxonomy" id="2981993"/>
    <lineage>
        <taxon>Bacteria</taxon>
        <taxon>Pseudomonadati</taxon>
        <taxon>Bacteroidota</taxon>
        <taxon>Saprospiria</taxon>
        <taxon>Saprospirales</taxon>
        <taxon>Saprospiraceae</taxon>
        <taxon>Candidatus Defluviibacterium</taxon>
    </lineage>
</organism>
<protein>
    <recommendedName>
        <fullName evidence="1">Peptidase M43 pregnancy-associated plasma-A domain-containing protein</fullName>
    </recommendedName>
</protein>
<feature type="domain" description="Peptidase M43 pregnancy-associated plasma-A" evidence="1">
    <location>
        <begin position="137"/>
        <end position="236"/>
    </location>
</feature>
<dbReference type="AlphaFoldDB" id="A0A9D7S8L6"/>
<dbReference type="GO" id="GO:0008237">
    <property type="term" value="F:metallopeptidase activity"/>
    <property type="evidence" value="ECO:0007669"/>
    <property type="project" value="InterPro"/>
</dbReference>
<reference evidence="2 3" key="1">
    <citation type="submission" date="2020-10" db="EMBL/GenBank/DDBJ databases">
        <title>Connecting structure to function with the recovery of over 1000 high-quality activated sludge metagenome-assembled genomes encoding full-length rRNA genes using long-read sequencing.</title>
        <authorList>
            <person name="Singleton C.M."/>
            <person name="Petriglieri F."/>
            <person name="Kristensen J.M."/>
            <person name="Kirkegaard R.H."/>
            <person name="Michaelsen T.Y."/>
            <person name="Andersen M.H."/>
            <person name="Karst S.M."/>
            <person name="Dueholm M.S."/>
            <person name="Nielsen P.H."/>
            <person name="Albertsen M."/>
        </authorList>
    </citation>
    <scope>NUCLEOTIDE SEQUENCE [LARGE SCALE GENOMIC DNA]</scope>
    <source>
        <strain evidence="2">Ribe_18-Q3-R11-54_BAT3C.373</strain>
    </source>
</reference>
<dbReference type="InterPro" id="IPR024079">
    <property type="entry name" value="MetalloPept_cat_dom_sf"/>
</dbReference>
<evidence type="ECO:0000259" key="1">
    <source>
        <dbReference type="Pfam" id="PF05572"/>
    </source>
</evidence>
<dbReference type="Pfam" id="PF05572">
    <property type="entry name" value="Peptidase_M43"/>
    <property type="match status" value="1"/>
</dbReference>
<sequence length="245" mass="27062">MRKIIFFWILLLVRPQAQDLHIQSKDLPCVNKHFNLMIHIVVDSLRKPGIDVSTIMGTITGANYHFAPICASFSVCGVDTIHNYAFDSIEDMDKRNELLALHQKPNVINVYYVDYILTPSVCGLSGLGTLIKKSCPGSITHEFGHLFGLSHTFEGNGIELVNGANCDVAGDGICDTPSDPFVPDSPPGKYASGCEFVFTGKDANGEYYQPDIGNIMSYYGCDCGFTREQYLVMANTIVNSFINLW</sequence>
<dbReference type="Proteomes" id="UP000808349">
    <property type="component" value="Unassembled WGS sequence"/>
</dbReference>
<evidence type="ECO:0000313" key="3">
    <source>
        <dbReference type="Proteomes" id="UP000808349"/>
    </source>
</evidence>
<accession>A0A9D7S8L6</accession>